<dbReference type="AlphaFoldDB" id="A0A553PTF5"/>
<gene>
    <name evidence="1" type="ORF">TCAL_09386</name>
</gene>
<evidence type="ECO:0000313" key="2">
    <source>
        <dbReference type="Proteomes" id="UP000318571"/>
    </source>
</evidence>
<name>A0A553PTF5_TIGCA</name>
<comment type="caution">
    <text evidence="1">The sequence shown here is derived from an EMBL/GenBank/DDBJ whole genome shotgun (WGS) entry which is preliminary data.</text>
</comment>
<dbReference type="Proteomes" id="UP000318571">
    <property type="component" value="Chromosome 12"/>
</dbReference>
<dbReference type="STRING" id="6832.A0A553PTF5"/>
<keyword evidence="2" id="KW-1185">Reference proteome</keyword>
<dbReference type="PANTHER" id="PTHR37984:SF7">
    <property type="entry name" value="INTEGRASE CATALYTIC DOMAIN-CONTAINING PROTEIN"/>
    <property type="match status" value="1"/>
</dbReference>
<dbReference type="PANTHER" id="PTHR37984">
    <property type="entry name" value="PROTEIN CBG26694"/>
    <property type="match status" value="1"/>
</dbReference>
<dbReference type="InterPro" id="IPR050951">
    <property type="entry name" value="Retrovirus_Pol_polyprotein"/>
</dbReference>
<evidence type="ECO:0000313" key="1">
    <source>
        <dbReference type="EMBL" id="TRY80963.1"/>
    </source>
</evidence>
<protein>
    <submittedName>
        <fullName evidence="1">Uncharacterized protein</fullName>
    </submittedName>
</protein>
<accession>A0A553PTF5</accession>
<dbReference type="EMBL" id="VCGU01000001">
    <property type="protein sequence ID" value="TRY80963.1"/>
    <property type="molecule type" value="Genomic_DNA"/>
</dbReference>
<reference evidence="1 2" key="1">
    <citation type="journal article" date="2018" name="Nat. Ecol. Evol.">
        <title>Genomic signatures of mitonuclear coevolution across populations of Tigriopus californicus.</title>
        <authorList>
            <person name="Barreto F.S."/>
            <person name="Watson E.T."/>
            <person name="Lima T.G."/>
            <person name="Willett C.S."/>
            <person name="Edmands S."/>
            <person name="Li W."/>
            <person name="Burton R.S."/>
        </authorList>
    </citation>
    <scope>NUCLEOTIDE SEQUENCE [LARGE SCALE GENOMIC DNA]</scope>
    <source>
        <strain evidence="1 2">San Diego</strain>
    </source>
</reference>
<proteinExistence type="predicted"/>
<sequence>MTRLRTELNIDPESQALKQIIVNGFPDSKSELPEIPQPFWCVREHLRLIDDLILNGERLFQVTSVDLFEHCGFQYMDYVDRLSGWPCMDRLGKTANPSDMTCLRTELNIDPESQALKQIIVNGFPDSKSELPESLQPFWCVREHLRLIDDLIFNGERLVIPRNLRKGVLHDLHASHIRQERTKTRARHTVY</sequence>
<organism evidence="1 2">
    <name type="scientific">Tigriopus californicus</name>
    <name type="common">Marine copepod</name>
    <dbReference type="NCBI Taxonomy" id="6832"/>
    <lineage>
        <taxon>Eukaryota</taxon>
        <taxon>Metazoa</taxon>
        <taxon>Ecdysozoa</taxon>
        <taxon>Arthropoda</taxon>
        <taxon>Crustacea</taxon>
        <taxon>Multicrustacea</taxon>
        <taxon>Hexanauplia</taxon>
        <taxon>Copepoda</taxon>
        <taxon>Harpacticoida</taxon>
        <taxon>Harpacticidae</taxon>
        <taxon>Tigriopus</taxon>
    </lineage>
</organism>
<feature type="non-terminal residue" evidence="1">
    <location>
        <position position="191"/>
    </location>
</feature>